<evidence type="ECO:0000313" key="2">
    <source>
        <dbReference type="Proteomes" id="UP000018890"/>
    </source>
</evidence>
<evidence type="ECO:0000313" key="1">
    <source>
        <dbReference type="EMBL" id="GAE24999.1"/>
    </source>
</evidence>
<keyword evidence="2" id="KW-1185">Reference proteome</keyword>
<sequence length="126" mass="14260">MLKQLLILIVAASLFVTVWVFVIIQFTGTEHDADLSLSYVERTNHALDLPETVYEEGSTEIDGYNGEDFDEVKKVETDIENQEGLNLEERLEQTDRFLNLADYDFSDVSTSEGVPIEAILSKLDLN</sequence>
<comment type="caution">
    <text evidence="1">The sequence shown here is derived from an EMBL/GenBank/DDBJ whole genome shotgun (WGS) entry which is preliminary data.</text>
</comment>
<dbReference type="RefSeq" id="WP_034742842.1">
    <property type="nucleotide sequence ID" value="NZ_BAUT01000006.1"/>
</dbReference>
<protein>
    <submittedName>
        <fullName evidence="1">Uncharacterized protein</fullName>
    </submittedName>
</protein>
<gene>
    <name evidence="1" type="ORF">JCM9140_968</name>
</gene>
<organism evidence="1 2">
    <name type="scientific">Halalkalibacter wakoensis JCM 9140</name>
    <dbReference type="NCBI Taxonomy" id="1236970"/>
    <lineage>
        <taxon>Bacteria</taxon>
        <taxon>Bacillati</taxon>
        <taxon>Bacillota</taxon>
        <taxon>Bacilli</taxon>
        <taxon>Bacillales</taxon>
        <taxon>Bacillaceae</taxon>
        <taxon>Halalkalibacter</taxon>
    </lineage>
</organism>
<dbReference type="OrthoDB" id="2933525at2"/>
<dbReference type="AlphaFoldDB" id="W4Q0V9"/>
<accession>W4Q0V9</accession>
<name>W4Q0V9_9BACI</name>
<proteinExistence type="predicted"/>
<dbReference type="Proteomes" id="UP000018890">
    <property type="component" value="Unassembled WGS sequence"/>
</dbReference>
<reference evidence="1" key="1">
    <citation type="journal article" date="2014" name="Genome Announc.">
        <title>Draft Genome Sequences of Three Alkaliphilic Bacillus Strains, Bacillus wakoensis JCM 9140T, Bacillus akibai JCM 9157T, and Bacillus hemicellulosilyticus JCM 9152T.</title>
        <authorList>
            <person name="Yuki M."/>
            <person name="Oshima K."/>
            <person name="Suda W."/>
            <person name="Oshida Y."/>
            <person name="Kitamura K."/>
            <person name="Iida T."/>
            <person name="Hattori M."/>
            <person name="Ohkuma M."/>
        </authorList>
    </citation>
    <scope>NUCLEOTIDE SEQUENCE [LARGE SCALE GENOMIC DNA]</scope>
    <source>
        <strain evidence="1">JCM 9140</strain>
    </source>
</reference>
<dbReference type="EMBL" id="BAUT01000006">
    <property type="protein sequence ID" value="GAE24999.1"/>
    <property type="molecule type" value="Genomic_DNA"/>
</dbReference>
<dbReference type="STRING" id="1236970.JCM9140_968"/>